<keyword evidence="2" id="KW-0238">DNA-binding</keyword>
<dbReference type="Pfam" id="PF12840">
    <property type="entry name" value="HTH_20"/>
    <property type="match status" value="1"/>
</dbReference>
<dbReference type="InterPro" id="IPR051081">
    <property type="entry name" value="HTH_MetalResp_TranReg"/>
</dbReference>
<sequence length="97" mass="10894">MTALTEQQFSRISRALAEPRRFQMLREIGATPDPLPCGVLLDTHNVSAATVSHHLKELETAGLIVSLREGKFMSLVLQRDVLQAYVDQLSEIFSRDQ</sequence>
<evidence type="ECO:0000256" key="1">
    <source>
        <dbReference type="ARBA" id="ARBA00023015"/>
    </source>
</evidence>
<dbReference type="InterPro" id="IPR036388">
    <property type="entry name" value="WH-like_DNA-bd_sf"/>
</dbReference>
<proteinExistence type="predicted"/>
<evidence type="ECO:0000259" key="4">
    <source>
        <dbReference type="PROSITE" id="PS50987"/>
    </source>
</evidence>
<dbReference type="EMBL" id="JAAAMV010000002">
    <property type="protein sequence ID" value="NBD23220.1"/>
    <property type="molecule type" value="Genomic_DNA"/>
</dbReference>
<dbReference type="RefSeq" id="WP_161741649.1">
    <property type="nucleotide sequence ID" value="NZ_JAAAMV010000002.1"/>
</dbReference>
<evidence type="ECO:0000256" key="3">
    <source>
        <dbReference type="ARBA" id="ARBA00023163"/>
    </source>
</evidence>
<dbReference type="CDD" id="cd00090">
    <property type="entry name" value="HTH_ARSR"/>
    <property type="match status" value="1"/>
</dbReference>
<dbReference type="PROSITE" id="PS50987">
    <property type="entry name" value="HTH_ARSR_2"/>
    <property type="match status" value="1"/>
</dbReference>
<name>A0ABW9XKT6_9BACL</name>
<dbReference type="Proteomes" id="UP000665561">
    <property type="component" value="Unassembled WGS sequence"/>
</dbReference>
<comment type="caution">
    <text evidence="5">The sequence shown here is derived from an EMBL/GenBank/DDBJ whole genome shotgun (WGS) entry which is preliminary data.</text>
</comment>
<keyword evidence="6" id="KW-1185">Reference proteome</keyword>
<dbReference type="SUPFAM" id="SSF46785">
    <property type="entry name" value="Winged helix' DNA-binding domain"/>
    <property type="match status" value="1"/>
</dbReference>
<evidence type="ECO:0000313" key="5">
    <source>
        <dbReference type="EMBL" id="NBD23220.1"/>
    </source>
</evidence>
<evidence type="ECO:0000313" key="6">
    <source>
        <dbReference type="Proteomes" id="UP000665561"/>
    </source>
</evidence>
<protein>
    <submittedName>
        <fullName evidence="5">Helix-turn-helix domain-containing protein</fullName>
    </submittedName>
</protein>
<gene>
    <name evidence="5" type="ORF">GT019_05000</name>
</gene>
<organism evidence="5 6">
    <name type="scientific">Paenibacillus glycinis</name>
    <dbReference type="NCBI Taxonomy" id="2697035"/>
    <lineage>
        <taxon>Bacteria</taxon>
        <taxon>Bacillati</taxon>
        <taxon>Bacillota</taxon>
        <taxon>Bacilli</taxon>
        <taxon>Bacillales</taxon>
        <taxon>Paenibacillaceae</taxon>
        <taxon>Paenibacillus</taxon>
    </lineage>
</organism>
<dbReference type="InterPro" id="IPR036390">
    <property type="entry name" value="WH_DNA-bd_sf"/>
</dbReference>
<evidence type="ECO:0000256" key="2">
    <source>
        <dbReference type="ARBA" id="ARBA00023125"/>
    </source>
</evidence>
<keyword evidence="3" id="KW-0804">Transcription</keyword>
<dbReference type="PANTHER" id="PTHR33154:SF33">
    <property type="entry name" value="TRANSCRIPTIONAL REPRESSOR SDPR"/>
    <property type="match status" value="1"/>
</dbReference>
<dbReference type="InterPro" id="IPR001845">
    <property type="entry name" value="HTH_ArsR_DNA-bd_dom"/>
</dbReference>
<accession>A0ABW9XKT6</accession>
<keyword evidence="1" id="KW-0805">Transcription regulation</keyword>
<dbReference type="InterPro" id="IPR011991">
    <property type="entry name" value="ArsR-like_HTH"/>
</dbReference>
<dbReference type="Gene3D" id="1.10.10.10">
    <property type="entry name" value="Winged helix-like DNA-binding domain superfamily/Winged helix DNA-binding domain"/>
    <property type="match status" value="1"/>
</dbReference>
<reference evidence="5 6" key="1">
    <citation type="submission" date="2020-01" db="EMBL/GenBank/DDBJ databases">
        <title>Paenibacillus soybeanensis sp. nov. isolated from the nodules of soybean (Glycine max(L.) Merr).</title>
        <authorList>
            <person name="Wang H."/>
        </authorList>
    </citation>
    <scope>NUCLEOTIDE SEQUENCE [LARGE SCALE GENOMIC DNA]</scope>
    <source>
        <strain evidence="5 6">T1</strain>
    </source>
</reference>
<dbReference type="PRINTS" id="PR00778">
    <property type="entry name" value="HTHARSR"/>
</dbReference>
<dbReference type="PANTHER" id="PTHR33154">
    <property type="entry name" value="TRANSCRIPTIONAL REGULATOR, ARSR FAMILY"/>
    <property type="match status" value="1"/>
</dbReference>
<dbReference type="SMART" id="SM00418">
    <property type="entry name" value="HTH_ARSR"/>
    <property type="match status" value="1"/>
</dbReference>
<feature type="domain" description="HTH arsR-type" evidence="4">
    <location>
        <begin position="1"/>
        <end position="97"/>
    </location>
</feature>